<protein>
    <submittedName>
        <fullName evidence="2">DinB family protein</fullName>
    </submittedName>
</protein>
<evidence type="ECO:0000313" key="2">
    <source>
        <dbReference type="EMBL" id="MBC8333848.1"/>
    </source>
</evidence>
<comment type="caution">
    <text evidence="2">The sequence shown here is derived from an EMBL/GenBank/DDBJ whole genome shotgun (WGS) entry which is preliminary data.</text>
</comment>
<dbReference type="SUPFAM" id="SSF109854">
    <property type="entry name" value="DinB/YfiT-like putative metalloenzymes"/>
    <property type="match status" value="1"/>
</dbReference>
<dbReference type="InterPro" id="IPR024775">
    <property type="entry name" value="DinB-like"/>
</dbReference>
<accession>A0A8J6NEM4</accession>
<dbReference type="InterPro" id="IPR034660">
    <property type="entry name" value="DinB/YfiT-like"/>
</dbReference>
<proteinExistence type="predicted"/>
<dbReference type="Pfam" id="PF12867">
    <property type="entry name" value="DinB_2"/>
    <property type="match status" value="1"/>
</dbReference>
<dbReference type="AlphaFoldDB" id="A0A8J6NEM4"/>
<gene>
    <name evidence="2" type="ORF">H8E29_01145</name>
</gene>
<dbReference type="EMBL" id="JACNJN010000028">
    <property type="protein sequence ID" value="MBC8333848.1"/>
    <property type="molecule type" value="Genomic_DNA"/>
</dbReference>
<evidence type="ECO:0000313" key="3">
    <source>
        <dbReference type="Proteomes" id="UP000614469"/>
    </source>
</evidence>
<feature type="domain" description="DinB-like" evidence="1">
    <location>
        <begin position="8"/>
        <end position="140"/>
    </location>
</feature>
<dbReference type="Proteomes" id="UP000614469">
    <property type="component" value="Unassembled WGS sequence"/>
</dbReference>
<reference evidence="2 3" key="1">
    <citation type="submission" date="2020-08" db="EMBL/GenBank/DDBJ databases">
        <title>Bridging the membrane lipid divide: bacteria of the FCB group superphylum have the potential to synthesize archaeal ether lipids.</title>
        <authorList>
            <person name="Villanueva L."/>
            <person name="Von Meijenfeldt F.A.B."/>
            <person name="Westbye A.B."/>
            <person name="Yadav S."/>
            <person name="Hopmans E.C."/>
            <person name="Dutilh B.E."/>
            <person name="Sinninghe Damste J.S."/>
        </authorList>
    </citation>
    <scope>NUCLEOTIDE SEQUENCE [LARGE SCALE GENOMIC DNA]</scope>
    <source>
        <strain evidence="2">NIOZ-UU36</strain>
    </source>
</reference>
<sequence length="165" mass="19112">MTHPLVTQLRFARSELMRGLEGLTTEEAEHRFMPMNSISWMVGHLANQEHGYWIKLAQGKNIAPDLNNLVGYGKPASTPPWDEILETWQQIIAATDEYLDTITAADLDQKYAWRDKEWQEDIGTLLLRIIFHYWYHIGEIQAVRQNHGHTTLPDFVGDDMSSVKY</sequence>
<organism evidence="2 3">
    <name type="scientific">Candidatus Desulfolinea nitratireducens</name>
    <dbReference type="NCBI Taxonomy" id="2841698"/>
    <lineage>
        <taxon>Bacteria</taxon>
        <taxon>Bacillati</taxon>
        <taxon>Chloroflexota</taxon>
        <taxon>Anaerolineae</taxon>
        <taxon>Anaerolineales</taxon>
        <taxon>Anaerolineales incertae sedis</taxon>
        <taxon>Candidatus Desulfolinea</taxon>
    </lineage>
</organism>
<name>A0A8J6NEM4_9CHLR</name>
<evidence type="ECO:0000259" key="1">
    <source>
        <dbReference type="Pfam" id="PF12867"/>
    </source>
</evidence>
<dbReference type="Gene3D" id="1.20.120.450">
    <property type="entry name" value="dinb family like domain"/>
    <property type="match status" value="1"/>
</dbReference>